<dbReference type="InterPro" id="IPR031977">
    <property type="entry name" value="DUF4783"/>
</dbReference>
<name>A0ABT5VY65_9BACT</name>
<sequence length="133" mass="15292">MRFIKYILTGIFFLFVCSSTVSSQTQNELPRELITAFKQGNSISLSNFFGNRIELSIEDKEAIYSKSQAKQIMAKFFREYPPTDFKKKHTGGKPGANYVIGDLITKKGKFRVNFLIKKNTGKFVIHRLNIEKN</sequence>
<comment type="caution">
    <text evidence="2">The sequence shown here is derived from an EMBL/GenBank/DDBJ whole genome shotgun (WGS) entry which is preliminary data.</text>
</comment>
<dbReference type="Pfam" id="PF16022">
    <property type="entry name" value="DUF4783"/>
    <property type="match status" value="1"/>
</dbReference>
<evidence type="ECO:0000313" key="2">
    <source>
        <dbReference type="EMBL" id="MDE5420348.1"/>
    </source>
</evidence>
<accession>A0ABT5VY65</accession>
<gene>
    <name evidence="2" type="ORF">L3049_20330</name>
</gene>
<keyword evidence="3" id="KW-1185">Reference proteome</keyword>
<dbReference type="RefSeq" id="WP_275111679.1">
    <property type="nucleotide sequence ID" value="NZ_JAKJSC010000010.1"/>
</dbReference>
<reference evidence="2 3" key="1">
    <citation type="submission" date="2022-01" db="EMBL/GenBank/DDBJ databases">
        <title>Labilibaculum sp. nov, a marine bacterium isolated from Antarctica.</title>
        <authorList>
            <person name="Dai W."/>
        </authorList>
    </citation>
    <scope>NUCLEOTIDE SEQUENCE [LARGE SCALE GENOMIC DNA]</scope>
    <source>
        <strain evidence="2 3">DW002</strain>
    </source>
</reference>
<feature type="signal peptide" evidence="1">
    <location>
        <begin position="1"/>
        <end position="23"/>
    </location>
</feature>
<evidence type="ECO:0000256" key="1">
    <source>
        <dbReference type="SAM" id="SignalP"/>
    </source>
</evidence>
<protein>
    <submittedName>
        <fullName evidence="2">DUF4783 domain-containing protein</fullName>
    </submittedName>
</protein>
<feature type="chain" id="PRO_5046704757" evidence="1">
    <location>
        <begin position="24"/>
        <end position="133"/>
    </location>
</feature>
<dbReference type="Proteomes" id="UP001528920">
    <property type="component" value="Unassembled WGS sequence"/>
</dbReference>
<organism evidence="2 3">
    <name type="scientific">Paralabilibaculum antarcticum</name>
    <dbReference type="NCBI Taxonomy" id="2912572"/>
    <lineage>
        <taxon>Bacteria</taxon>
        <taxon>Pseudomonadati</taxon>
        <taxon>Bacteroidota</taxon>
        <taxon>Bacteroidia</taxon>
        <taxon>Marinilabiliales</taxon>
        <taxon>Marinifilaceae</taxon>
        <taxon>Paralabilibaculum</taxon>
    </lineage>
</organism>
<proteinExistence type="predicted"/>
<dbReference type="Gene3D" id="3.10.450.50">
    <property type="match status" value="1"/>
</dbReference>
<keyword evidence="1" id="KW-0732">Signal</keyword>
<evidence type="ECO:0000313" key="3">
    <source>
        <dbReference type="Proteomes" id="UP001528920"/>
    </source>
</evidence>
<dbReference type="EMBL" id="JAKJSC010000010">
    <property type="protein sequence ID" value="MDE5420348.1"/>
    <property type="molecule type" value="Genomic_DNA"/>
</dbReference>